<protein>
    <submittedName>
        <fullName evidence="2">Uncharacterized protein</fullName>
    </submittedName>
</protein>
<comment type="caution">
    <text evidence="2">The sequence shown here is derived from an EMBL/GenBank/DDBJ whole genome shotgun (WGS) entry which is preliminary data.</text>
</comment>
<proteinExistence type="predicted"/>
<dbReference type="Proteomes" id="UP000735302">
    <property type="component" value="Unassembled WGS sequence"/>
</dbReference>
<keyword evidence="3" id="KW-1185">Reference proteome</keyword>
<feature type="region of interest" description="Disordered" evidence="1">
    <location>
        <begin position="51"/>
        <end position="105"/>
    </location>
</feature>
<gene>
    <name evidence="2" type="ORF">PoB_005602400</name>
</gene>
<organism evidence="2 3">
    <name type="scientific">Plakobranchus ocellatus</name>
    <dbReference type="NCBI Taxonomy" id="259542"/>
    <lineage>
        <taxon>Eukaryota</taxon>
        <taxon>Metazoa</taxon>
        <taxon>Spiralia</taxon>
        <taxon>Lophotrochozoa</taxon>
        <taxon>Mollusca</taxon>
        <taxon>Gastropoda</taxon>
        <taxon>Heterobranchia</taxon>
        <taxon>Euthyneura</taxon>
        <taxon>Panpulmonata</taxon>
        <taxon>Sacoglossa</taxon>
        <taxon>Placobranchoidea</taxon>
        <taxon>Plakobranchidae</taxon>
        <taxon>Plakobranchus</taxon>
    </lineage>
</organism>
<accession>A0AAV4CFH7</accession>
<evidence type="ECO:0000313" key="2">
    <source>
        <dbReference type="EMBL" id="GFO29519.1"/>
    </source>
</evidence>
<dbReference type="AlphaFoldDB" id="A0AAV4CFH7"/>
<sequence length="105" mass="12132">MARRTEITLIWMVFTTKKRYSPSKAACYLFFVIVLLFVSIEAEARETQNGVHLDNEARETPNGVHLDNEARETPNGVHLDNEARETPNWVHLDNEARETPYEKST</sequence>
<evidence type="ECO:0000313" key="3">
    <source>
        <dbReference type="Proteomes" id="UP000735302"/>
    </source>
</evidence>
<evidence type="ECO:0000256" key="1">
    <source>
        <dbReference type="SAM" id="MobiDB-lite"/>
    </source>
</evidence>
<dbReference type="EMBL" id="BLXT01006160">
    <property type="protein sequence ID" value="GFO29519.1"/>
    <property type="molecule type" value="Genomic_DNA"/>
</dbReference>
<reference evidence="2 3" key="1">
    <citation type="journal article" date="2021" name="Elife">
        <title>Chloroplast acquisition without the gene transfer in kleptoplastic sea slugs, Plakobranchus ocellatus.</title>
        <authorList>
            <person name="Maeda T."/>
            <person name="Takahashi S."/>
            <person name="Yoshida T."/>
            <person name="Shimamura S."/>
            <person name="Takaki Y."/>
            <person name="Nagai Y."/>
            <person name="Toyoda A."/>
            <person name="Suzuki Y."/>
            <person name="Arimoto A."/>
            <person name="Ishii H."/>
            <person name="Satoh N."/>
            <person name="Nishiyama T."/>
            <person name="Hasebe M."/>
            <person name="Maruyama T."/>
            <person name="Minagawa J."/>
            <person name="Obokata J."/>
            <person name="Shigenobu S."/>
        </authorList>
    </citation>
    <scope>NUCLEOTIDE SEQUENCE [LARGE SCALE GENOMIC DNA]</scope>
</reference>
<name>A0AAV4CFH7_9GAST</name>
<feature type="compositionally biased region" description="Basic and acidic residues" evidence="1">
    <location>
        <begin position="92"/>
        <end position="105"/>
    </location>
</feature>